<evidence type="ECO:0000313" key="6">
    <source>
        <dbReference type="Proteomes" id="UP000682134"/>
    </source>
</evidence>
<keyword evidence="2 4" id="KW-0808">Transferase</keyword>
<evidence type="ECO:0000256" key="2">
    <source>
        <dbReference type="ARBA" id="ARBA00022679"/>
    </source>
</evidence>
<dbReference type="InterPro" id="IPR018197">
    <property type="entry name" value="Glycerate_kinase_RE-like"/>
</dbReference>
<name>A0A940NQE7_9BACI</name>
<dbReference type="Pfam" id="PF02595">
    <property type="entry name" value="Gly_kinase"/>
    <property type="match status" value="1"/>
</dbReference>
<proteinExistence type="inferred from homology"/>
<accession>A0A940NQE7</accession>
<dbReference type="PIRSF" id="PIRSF006078">
    <property type="entry name" value="GlxK"/>
    <property type="match status" value="1"/>
</dbReference>
<comment type="caution">
    <text evidence="5">The sequence shown here is derived from an EMBL/GenBank/DDBJ whole genome shotgun (WGS) entry which is preliminary data.</text>
</comment>
<dbReference type="PANTHER" id="PTHR21599">
    <property type="entry name" value="GLYCERATE KINASE"/>
    <property type="match status" value="1"/>
</dbReference>
<dbReference type="RefSeq" id="WP_209404072.1">
    <property type="nucleotide sequence ID" value="NZ_JAGIYQ010000004.1"/>
</dbReference>
<dbReference type="InterPro" id="IPR018193">
    <property type="entry name" value="Glyc_kinase_flavodox-like_fold"/>
</dbReference>
<organism evidence="5 6">
    <name type="scientific">Gottfriedia endophytica</name>
    <dbReference type="NCBI Taxonomy" id="2820819"/>
    <lineage>
        <taxon>Bacteria</taxon>
        <taxon>Bacillati</taxon>
        <taxon>Bacillota</taxon>
        <taxon>Bacilli</taxon>
        <taxon>Bacillales</taxon>
        <taxon>Bacillaceae</taxon>
        <taxon>Gottfriedia</taxon>
    </lineage>
</organism>
<evidence type="ECO:0000313" key="5">
    <source>
        <dbReference type="EMBL" id="MBP0724976.1"/>
    </source>
</evidence>
<comment type="similarity">
    <text evidence="1 4">Belongs to the glycerate kinase type-1 family.</text>
</comment>
<evidence type="ECO:0000256" key="1">
    <source>
        <dbReference type="ARBA" id="ARBA00006284"/>
    </source>
</evidence>
<reference evidence="5" key="1">
    <citation type="submission" date="2021-04" db="EMBL/GenBank/DDBJ databases">
        <title>Genome seq and assembly of Bacillus sp.</title>
        <authorList>
            <person name="Chhetri G."/>
        </authorList>
    </citation>
    <scope>NUCLEOTIDE SEQUENCE</scope>
    <source>
        <strain evidence="5">RG28</strain>
    </source>
</reference>
<protein>
    <submittedName>
        <fullName evidence="5">Glycerate kinase</fullName>
    </submittedName>
</protein>
<dbReference type="InterPro" id="IPR004381">
    <property type="entry name" value="Glycerate_kinase"/>
</dbReference>
<dbReference type="AlphaFoldDB" id="A0A940NQE7"/>
<dbReference type="SUPFAM" id="SSF110738">
    <property type="entry name" value="Glycerate kinase I"/>
    <property type="match status" value="1"/>
</dbReference>
<dbReference type="Gene3D" id="3.40.50.10350">
    <property type="entry name" value="Glycerate kinase, domain 1"/>
    <property type="match status" value="1"/>
</dbReference>
<dbReference type="EMBL" id="JAGIYQ010000004">
    <property type="protein sequence ID" value="MBP0724976.1"/>
    <property type="molecule type" value="Genomic_DNA"/>
</dbReference>
<dbReference type="NCBIfam" id="TIGR00045">
    <property type="entry name" value="glycerate kinase"/>
    <property type="match status" value="1"/>
</dbReference>
<keyword evidence="3 4" id="KW-0418">Kinase</keyword>
<dbReference type="GO" id="GO:0031388">
    <property type="term" value="P:organic acid phosphorylation"/>
    <property type="evidence" value="ECO:0007669"/>
    <property type="project" value="UniProtKB-UniRule"/>
</dbReference>
<dbReference type="InterPro" id="IPR036129">
    <property type="entry name" value="Glycerate_kinase_sf"/>
</dbReference>
<gene>
    <name evidence="5" type="ORF">J5Y03_07205</name>
</gene>
<sequence>MKVLIAPDSYKESLTAKEVADAIEAGWKVVLPQTECIKIPMADGGEGTVQSLVDATNGRLVYTKVTSPLGEPVKAFYGILGDQNTAIIEMSAASGLHQVPLTKRNPLITTTRGTGELILHAINQKVDKIMIGLGGSATNDAGAGMAKALGYQFLDRQGNEIIEGGAGLIDCHRIDDSKVDERIKTIQFEVACDVENPLIGVNGASIVYGPQKGATSDMVEKLECSLAHFAKIIEKDLGVSVANEKGAGAAGGMGAGALAFLNANLKKGFQLVSEAVSLEKYIKEVELVITGEGKIDGQSIYGKTPIGVASLAKKYQLPVLVIAGSIGKGYELVYKNGIDAVFPILPSISSVEEALLNGRQNIERTASEIAKIWKIANDKMGKM</sequence>
<evidence type="ECO:0000256" key="3">
    <source>
        <dbReference type="ARBA" id="ARBA00022777"/>
    </source>
</evidence>
<keyword evidence="6" id="KW-1185">Reference proteome</keyword>
<dbReference type="Gene3D" id="3.90.1510.10">
    <property type="entry name" value="Glycerate kinase, domain 2"/>
    <property type="match status" value="1"/>
</dbReference>
<dbReference type="PANTHER" id="PTHR21599:SF0">
    <property type="entry name" value="GLYCERATE KINASE"/>
    <property type="match status" value="1"/>
</dbReference>
<dbReference type="Proteomes" id="UP000682134">
    <property type="component" value="Unassembled WGS sequence"/>
</dbReference>
<dbReference type="GO" id="GO:0008887">
    <property type="term" value="F:glycerate kinase activity"/>
    <property type="evidence" value="ECO:0007669"/>
    <property type="project" value="UniProtKB-UniRule"/>
</dbReference>
<evidence type="ECO:0000256" key="4">
    <source>
        <dbReference type="PIRNR" id="PIRNR006078"/>
    </source>
</evidence>